<comment type="caution">
    <text evidence="7">The sequence shown here is derived from an EMBL/GenBank/DDBJ whole genome shotgun (WGS) entry which is preliminary data.</text>
</comment>
<dbReference type="CDD" id="cd07035">
    <property type="entry name" value="TPP_PYR_POX_like"/>
    <property type="match status" value="1"/>
</dbReference>
<dbReference type="NCBIfam" id="TIGR02418">
    <property type="entry name" value="acolac_catab"/>
    <property type="match status" value="1"/>
</dbReference>
<dbReference type="GO" id="GO:0003984">
    <property type="term" value="F:acetolactate synthase activity"/>
    <property type="evidence" value="ECO:0007669"/>
    <property type="project" value="InterPro"/>
</dbReference>
<reference evidence="7 8" key="1">
    <citation type="journal article" date="2015" name="Genome Announc.">
        <title>Expanding the biotechnology potential of lactobacilli through comparative genomics of 213 strains and associated genera.</title>
        <authorList>
            <person name="Sun Z."/>
            <person name="Harris H.M."/>
            <person name="McCann A."/>
            <person name="Guo C."/>
            <person name="Argimon S."/>
            <person name="Zhang W."/>
            <person name="Yang X."/>
            <person name="Jeffery I.B."/>
            <person name="Cooney J.C."/>
            <person name="Kagawa T.F."/>
            <person name="Liu W."/>
            <person name="Song Y."/>
            <person name="Salvetti E."/>
            <person name="Wrobel A."/>
            <person name="Rasinkangas P."/>
            <person name="Parkhill J."/>
            <person name="Rea M.C."/>
            <person name="O'Sullivan O."/>
            <person name="Ritari J."/>
            <person name="Douillard F.P."/>
            <person name="Paul Ross R."/>
            <person name="Yang R."/>
            <person name="Briner A.E."/>
            <person name="Felis G.E."/>
            <person name="de Vos W.M."/>
            <person name="Barrangou R."/>
            <person name="Klaenhammer T.R."/>
            <person name="Caufield P.W."/>
            <person name="Cui Y."/>
            <person name="Zhang H."/>
            <person name="O'Toole P.W."/>
        </authorList>
    </citation>
    <scope>NUCLEOTIDE SEQUENCE [LARGE SCALE GENOMIC DNA]</scope>
    <source>
        <strain evidence="7 8">DSM 15814</strain>
    </source>
</reference>
<dbReference type="GO" id="GO:0009099">
    <property type="term" value="P:L-valine biosynthetic process"/>
    <property type="evidence" value="ECO:0007669"/>
    <property type="project" value="TreeGrafter"/>
</dbReference>
<dbReference type="SUPFAM" id="SSF52467">
    <property type="entry name" value="DHS-like NAD/FAD-binding domain"/>
    <property type="match status" value="1"/>
</dbReference>
<evidence type="ECO:0000259" key="5">
    <source>
        <dbReference type="Pfam" id="PF02775"/>
    </source>
</evidence>
<dbReference type="InterPro" id="IPR029061">
    <property type="entry name" value="THDP-binding"/>
</dbReference>
<dbReference type="InterPro" id="IPR029035">
    <property type="entry name" value="DHS-like_NAD/FAD-binding_dom"/>
</dbReference>
<dbReference type="InterPro" id="IPR012782">
    <property type="entry name" value="Acetolactate_synth_catblc"/>
</dbReference>
<dbReference type="InterPro" id="IPR045229">
    <property type="entry name" value="TPP_enz"/>
</dbReference>
<evidence type="ECO:0000256" key="2">
    <source>
        <dbReference type="ARBA" id="ARBA00023052"/>
    </source>
</evidence>
<evidence type="ECO:0000256" key="3">
    <source>
        <dbReference type="RuleBase" id="RU362132"/>
    </source>
</evidence>
<dbReference type="eggNOG" id="COG0028">
    <property type="taxonomic scope" value="Bacteria"/>
</dbReference>
<dbReference type="PANTHER" id="PTHR18968:SF129">
    <property type="entry name" value="ACETOLACTATE SYNTHASE"/>
    <property type="match status" value="1"/>
</dbReference>
<dbReference type="GO" id="GO:0034077">
    <property type="term" value="P:butanediol metabolic process"/>
    <property type="evidence" value="ECO:0007669"/>
    <property type="project" value="InterPro"/>
</dbReference>
<gene>
    <name evidence="7" type="ORF">FD35_GL002244</name>
</gene>
<dbReference type="InterPro" id="IPR011766">
    <property type="entry name" value="TPP_enzyme_TPP-bd"/>
</dbReference>
<dbReference type="InterPro" id="IPR012001">
    <property type="entry name" value="Thiamin_PyroP_enz_TPP-bd_dom"/>
</dbReference>
<comment type="similarity">
    <text evidence="1 3">Belongs to the TPP enzyme family.</text>
</comment>
<organism evidence="7 8">
    <name type="scientific">Furfurilactobacillus rossiae DSM 15814</name>
    <dbReference type="NCBI Taxonomy" id="1114972"/>
    <lineage>
        <taxon>Bacteria</taxon>
        <taxon>Bacillati</taxon>
        <taxon>Bacillota</taxon>
        <taxon>Bacilli</taxon>
        <taxon>Lactobacillales</taxon>
        <taxon>Lactobacillaceae</taxon>
        <taxon>Furfurilactobacillus</taxon>
    </lineage>
</organism>
<keyword evidence="2 3" id="KW-0786">Thiamine pyrophosphate</keyword>
<dbReference type="Gene3D" id="3.40.50.1220">
    <property type="entry name" value="TPP-binding domain"/>
    <property type="match status" value="1"/>
</dbReference>
<evidence type="ECO:0000313" key="7">
    <source>
        <dbReference type="EMBL" id="KRL56202.1"/>
    </source>
</evidence>
<dbReference type="GO" id="GO:0030976">
    <property type="term" value="F:thiamine pyrophosphate binding"/>
    <property type="evidence" value="ECO:0007669"/>
    <property type="project" value="InterPro"/>
</dbReference>
<dbReference type="PATRIC" id="fig|1114972.6.peg.2297"/>
<dbReference type="SUPFAM" id="SSF52518">
    <property type="entry name" value="Thiamin diphosphate-binding fold (THDP-binding)"/>
    <property type="match status" value="2"/>
</dbReference>
<feature type="domain" description="Thiamine pyrophosphate enzyme N-terminal TPP-binding" evidence="6">
    <location>
        <begin position="8"/>
        <end position="121"/>
    </location>
</feature>
<keyword evidence="8" id="KW-1185">Reference proteome</keyword>
<name>A0A0R1RP73_9LACO</name>
<dbReference type="EMBL" id="AZFF01000005">
    <property type="protein sequence ID" value="KRL56202.1"/>
    <property type="molecule type" value="Genomic_DNA"/>
</dbReference>
<dbReference type="RefSeq" id="WP_017262847.1">
    <property type="nucleotide sequence ID" value="NZ_AUAW01000006.1"/>
</dbReference>
<dbReference type="STRING" id="1114972.FD35_GL002244"/>
<feature type="domain" description="Thiamine pyrophosphate enzyme central" evidence="4">
    <location>
        <begin position="198"/>
        <end position="330"/>
    </location>
</feature>
<feature type="domain" description="Thiamine pyrophosphate enzyme TPP-binding" evidence="5">
    <location>
        <begin position="394"/>
        <end position="540"/>
    </location>
</feature>
<dbReference type="GO" id="GO:0009097">
    <property type="term" value="P:isoleucine biosynthetic process"/>
    <property type="evidence" value="ECO:0007669"/>
    <property type="project" value="TreeGrafter"/>
</dbReference>
<evidence type="ECO:0000259" key="6">
    <source>
        <dbReference type="Pfam" id="PF02776"/>
    </source>
</evidence>
<dbReference type="Proteomes" id="UP000051999">
    <property type="component" value="Unassembled WGS sequence"/>
</dbReference>
<proteinExistence type="inferred from homology"/>
<dbReference type="Gene3D" id="3.40.50.970">
    <property type="match status" value="2"/>
</dbReference>
<dbReference type="AlphaFoldDB" id="A0A0R1RP73"/>
<dbReference type="InterPro" id="IPR012000">
    <property type="entry name" value="Thiamin_PyroP_enz_cen_dom"/>
</dbReference>
<dbReference type="PROSITE" id="PS00187">
    <property type="entry name" value="TPP_ENZYMES"/>
    <property type="match status" value="1"/>
</dbReference>
<dbReference type="GO" id="GO:0050660">
    <property type="term" value="F:flavin adenine dinucleotide binding"/>
    <property type="evidence" value="ECO:0007669"/>
    <property type="project" value="TreeGrafter"/>
</dbReference>
<dbReference type="NCBIfam" id="NF006378">
    <property type="entry name" value="PRK08617.1"/>
    <property type="match status" value="1"/>
</dbReference>
<dbReference type="GO" id="GO:0005948">
    <property type="term" value="C:acetolactate synthase complex"/>
    <property type="evidence" value="ECO:0007669"/>
    <property type="project" value="TreeGrafter"/>
</dbReference>
<dbReference type="FunFam" id="3.40.50.970:FF:000007">
    <property type="entry name" value="Acetolactate synthase"/>
    <property type="match status" value="1"/>
</dbReference>
<dbReference type="Pfam" id="PF00205">
    <property type="entry name" value="TPP_enzyme_M"/>
    <property type="match status" value="1"/>
</dbReference>
<evidence type="ECO:0000259" key="4">
    <source>
        <dbReference type="Pfam" id="PF00205"/>
    </source>
</evidence>
<dbReference type="InterPro" id="IPR000399">
    <property type="entry name" value="TPP-bd_CS"/>
</dbReference>
<dbReference type="Pfam" id="PF02775">
    <property type="entry name" value="TPP_enzyme_C"/>
    <property type="match status" value="1"/>
</dbReference>
<evidence type="ECO:0000256" key="1">
    <source>
        <dbReference type="ARBA" id="ARBA00007812"/>
    </source>
</evidence>
<dbReference type="Pfam" id="PF02776">
    <property type="entry name" value="TPP_enzyme_N"/>
    <property type="match status" value="1"/>
</dbReference>
<dbReference type="PANTHER" id="PTHR18968">
    <property type="entry name" value="THIAMINE PYROPHOSPHATE ENZYMES"/>
    <property type="match status" value="1"/>
</dbReference>
<accession>A0A0R1RP73</accession>
<dbReference type="GO" id="GO:0000287">
    <property type="term" value="F:magnesium ion binding"/>
    <property type="evidence" value="ECO:0007669"/>
    <property type="project" value="InterPro"/>
</dbReference>
<dbReference type="OrthoDB" id="4494979at2"/>
<sequence length="559" mass="60184">MTEETRYGADAVVESLINHNVKYVFGIPGAKIDRLFERLAHPTDPQSPKLVVARHEQNAAFIAAGIGRLTGEPGVVAVTSGPGASNLATGLVTATAEGDPVVAIGGQVPRKDLLRLTHQSMANAALFKPITKLSAEIQDPENISEVLANAFESATAGKQGASFVSLPQDVDDAEVTSPALEPLQAPVLGPASPADISLLAQEIRSAKLPVILAGMRASSPEVTGAIRHLVTVANIPVVETFQGAGIISRDLEADHYFGRVGLFRNQPGDRLLKQADLVIAIGYDAVEYEPRNWNAEKQARIVTIDATAAQLDQHFQPETQLVGDIAQTLAILQPAIKGYQPSTAAKQTLAEFHEELTTRDQNFEAGEVDTTVEPLALVAALQDHITDDMTVSVDVGSHYIWMARHFRSYEPRHLLFSNGMQTLGVALPWAIAAALVRPNHQAVSVSGDAGFLFSGQELETAVRLGLNIVHIIWNDGHYDMVKFQEEMKYGVDAAVDFGHVDYVKYAEAFGATGLRVNNPADLNKVLDQAFATKGPVIVDVPVDYSHNQELGKTLLPDQF</sequence>
<evidence type="ECO:0000313" key="8">
    <source>
        <dbReference type="Proteomes" id="UP000051999"/>
    </source>
</evidence>
<protein>
    <submittedName>
        <fullName evidence="7">Acetolactate synthase</fullName>
    </submittedName>
</protein>